<dbReference type="GO" id="GO:0016853">
    <property type="term" value="F:isomerase activity"/>
    <property type="evidence" value="ECO:0007669"/>
    <property type="project" value="UniProtKB-KW"/>
</dbReference>
<accession>A0AAN6Q0I4</accession>
<gene>
    <name evidence="7" type="ORF">N658DRAFT_515872</name>
</gene>
<dbReference type="InterPro" id="IPR036249">
    <property type="entry name" value="Thioredoxin-like_sf"/>
</dbReference>
<evidence type="ECO:0000256" key="3">
    <source>
        <dbReference type="ARBA" id="ARBA00047960"/>
    </source>
</evidence>
<feature type="active site" description="Nucleophile" evidence="5">
    <location>
        <position position="14"/>
    </location>
</feature>
<dbReference type="Gene3D" id="3.40.30.10">
    <property type="entry name" value="Glutaredoxin"/>
    <property type="match status" value="1"/>
</dbReference>
<evidence type="ECO:0000256" key="4">
    <source>
        <dbReference type="PIRNR" id="PIRNR006386"/>
    </source>
</evidence>
<dbReference type="Proteomes" id="UP001305647">
    <property type="component" value="Unassembled WGS sequence"/>
</dbReference>
<keyword evidence="2 4" id="KW-0808">Transferase</keyword>
<dbReference type="InterPro" id="IPR051924">
    <property type="entry name" value="GST_Kappa/NadH"/>
</dbReference>
<evidence type="ECO:0000256" key="2">
    <source>
        <dbReference type="ARBA" id="ARBA00022679"/>
    </source>
</evidence>
<evidence type="ECO:0000313" key="7">
    <source>
        <dbReference type="EMBL" id="KAK4101334.1"/>
    </source>
</evidence>
<reference evidence="7" key="1">
    <citation type="journal article" date="2023" name="Mol. Phylogenet. Evol.">
        <title>Genome-scale phylogeny and comparative genomics of the fungal order Sordariales.</title>
        <authorList>
            <person name="Hensen N."/>
            <person name="Bonometti L."/>
            <person name="Westerberg I."/>
            <person name="Brannstrom I.O."/>
            <person name="Guillou S."/>
            <person name="Cros-Aarteil S."/>
            <person name="Calhoun S."/>
            <person name="Haridas S."/>
            <person name="Kuo A."/>
            <person name="Mondo S."/>
            <person name="Pangilinan J."/>
            <person name="Riley R."/>
            <person name="LaButti K."/>
            <person name="Andreopoulos B."/>
            <person name="Lipzen A."/>
            <person name="Chen C."/>
            <person name="Yan M."/>
            <person name="Daum C."/>
            <person name="Ng V."/>
            <person name="Clum A."/>
            <person name="Steindorff A."/>
            <person name="Ohm R.A."/>
            <person name="Martin F."/>
            <person name="Silar P."/>
            <person name="Natvig D.O."/>
            <person name="Lalanne C."/>
            <person name="Gautier V."/>
            <person name="Ament-Velasquez S.L."/>
            <person name="Kruys A."/>
            <person name="Hutchinson M.I."/>
            <person name="Powell A.J."/>
            <person name="Barry K."/>
            <person name="Miller A.N."/>
            <person name="Grigoriev I.V."/>
            <person name="Debuchy R."/>
            <person name="Gladieux P."/>
            <person name="Hiltunen Thoren M."/>
            <person name="Johannesson H."/>
        </authorList>
    </citation>
    <scope>NUCLEOTIDE SEQUENCE</scope>
    <source>
        <strain evidence="7">CBS 757.83</strain>
    </source>
</reference>
<dbReference type="InterPro" id="IPR014440">
    <property type="entry name" value="HCCAis_GSTk"/>
</dbReference>
<organism evidence="7 8">
    <name type="scientific">Parathielavia hyrcaniae</name>
    <dbReference type="NCBI Taxonomy" id="113614"/>
    <lineage>
        <taxon>Eukaryota</taxon>
        <taxon>Fungi</taxon>
        <taxon>Dikarya</taxon>
        <taxon>Ascomycota</taxon>
        <taxon>Pezizomycotina</taxon>
        <taxon>Sordariomycetes</taxon>
        <taxon>Sordariomycetidae</taxon>
        <taxon>Sordariales</taxon>
        <taxon>Chaetomiaceae</taxon>
        <taxon>Parathielavia</taxon>
    </lineage>
</organism>
<dbReference type="EMBL" id="MU863635">
    <property type="protein sequence ID" value="KAK4101334.1"/>
    <property type="molecule type" value="Genomic_DNA"/>
</dbReference>
<keyword evidence="8" id="KW-1185">Reference proteome</keyword>
<dbReference type="Pfam" id="PF01323">
    <property type="entry name" value="DSBA"/>
    <property type="match status" value="1"/>
</dbReference>
<sequence length="234" mass="25587">MARPKITLYVDTVSPFAYMAYYIMRHEEVFKSCDVEYVPIFLGGLFQKCGNTAPLRIKNKAEWINTERMRWARHFSVPITTGLPPDFPAPSLHIMRALCAVAASDDNDPQQPRLTKALDAFYSQHWEHAVATHKPEVLKETLVGLFGEAEAEKILTESTTPQGKQALSTTTDRAFEAGAFGIPWFECTDGDGKTEGFFGVSSLGQVLDFLGLQVKGGAGGAGGGLGKSGWRALL</sequence>
<evidence type="ECO:0000313" key="8">
    <source>
        <dbReference type="Proteomes" id="UP001305647"/>
    </source>
</evidence>
<dbReference type="GO" id="GO:0006749">
    <property type="term" value="P:glutathione metabolic process"/>
    <property type="evidence" value="ECO:0007669"/>
    <property type="project" value="TreeGrafter"/>
</dbReference>
<comment type="similarity">
    <text evidence="1 4">Belongs to the GST superfamily. Kappa family.</text>
</comment>
<name>A0AAN6Q0I4_9PEZI</name>
<dbReference type="EC" id="2.5.1.18" evidence="4"/>
<evidence type="ECO:0000256" key="5">
    <source>
        <dbReference type="PIRSR" id="PIRSR006386-1"/>
    </source>
</evidence>
<feature type="domain" description="DSBA-like thioredoxin" evidence="6">
    <location>
        <begin position="6"/>
        <end position="209"/>
    </location>
</feature>
<protein>
    <recommendedName>
        <fullName evidence="4">Glutathione S-transferase kappa</fullName>
        <ecNumber evidence="4">2.5.1.18</ecNumber>
    </recommendedName>
</protein>
<dbReference type="PIRSF" id="PIRSF006386">
    <property type="entry name" value="HCCAis_GSTk"/>
    <property type="match status" value="1"/>
</dbReference>
<evidence type="ECO:0000259" key="6">
    <source>
        <dbReference type="Pfam" id="PF01323"/>
    </source>
</evidence>
<dbReference type="GO" id="GO:0004602">
    <property type="term" value="F:glutathione peroxidase activity"/>
    <property type="evidence" value="ECO:0007669"/>
    <property type="project" value="TreeGrafter"/>
</dbReference>
<evidence type="ECO:0000256" key="1">
    <source>
        <dbReference type="ARBA" id="ARBA00006494"/>
    </source>
</evidence>
<dbReference type="AlphaFoldDB" id="A0AAN6Q0I4"/>
<proteinExistence type="inferred from homology"/>
<dbReference type="SUPFAM" id="SSF52833">
    <property type="entry name" value="Thioredoxin-like"/>
    <property type="match status" value="1"/>
</dbReference>
<dbReference type="GO" id="GO:0005739">
    <property type="term" value="C:mitochondrion"/>
    <property type="evidence" value="ECO:0007669"/>
    <property type="project" value="TreeGrafter"/>
</dbReference>
<dbReference type="GO" id="GO:0005777">
    <property type="term" value="C:peroxisome"/>
    <property type="evidence" value="ECO:0007669"/>
    <property type="project" value="TreeGrafter"/>
</dbReference>
<reference evidence="7" key="2">
    <citation type="submission" date="2023-05" db="EMBL/GenBank/DDBJ databases">
        <authorList>
            <consortium name="Lawrence Berkeley National Laboratory"/>
            <person name="Steindorff A."/>
            <person name="Hensen N."/>
            <person name="Bonometti L."/>
            <person name="Westerberg I."/>
            <person name="Brannstrom I.O."/>
            <person name="Guillou S."/>
            <person name="Cros-Aarteil S."/>
            <person name="Calhoun S."/>
            <person name="Haridas S."/>
            <person name="Kuo A."/>
            <person name="Mondo S."/>
            <person name="Pangilinan J."/>
            <person name="Riley R."/>
            <person name="Labutti K."/>
            <person name="Andreopoulos B."/>
            <person name="Lipzen A."/>
            <person name="Chen C."/>
            <person name="Yanf M."/>
            <person name="Daum C."/>
            <person name="Ng V."/>
            <person name="Clum A."/>
            <person name="Ohm R."/>
            <person name="Martin F."/>
            <person name="Silar P."/>
            <person name="Natvig D."/>
            <person name="Lalanne C."/>
            <person name="Gautier V."/>
            <person name="Ament-Velasquez S.L."/>
            <person name="Kruys A."/>
            <person name="Hutchinson M.I."/>
            <person name="Powell A.J."/>
            <person name="Barry K."/>
            <person name="Miller A.N."/>
            <person name="Grigoriev I.V."/>
            <person name="Debuchy R."/>
            <person name="Gladieux P."/>
            <person name="Thoren M.H."/>
            <person name="Johannesson H."/>
        </authorList>
    </citation>
    <scope>NUCLEOTIDE SEQUENCE</scope>
    <source>
        <strain evidence="7">CBS 757.83</strain>
    </source>
</reference>
<comment type="caution">
    <text evidence="7">The sequence shown here is derived from an EMBL/GenBank/DDBJ whole genome shotgun (WGS) entry which is preliminary data.</text>
</comment>
<dbReference type="GO" id="GO:0004364">
    <property type="term" value="F:glutathione transferase activity"/>
    <property type="evidence" value="ECO:0007669"/>
    <property type="project" value="UniProtKB-UniRule"/>
</dbReference>
<comment type="catalytic activity">
    <reaction evidence="3 4">
        <text>RX + glutathione = an S-substituted glutathione + a halide anion + H(+)</text>
        <dbReference type="Rhea" id="RHEA:16437"/>
        <dbReference type="ChEBI" id="CHEBI:15378"/>
        <dbReference type="ChEBI" id="CHEBI:16042"/>
        <dbReference type="ChEBI" id="CHEBI:17792"/>
        <dbReference type="ChEBI" id="CHEBI:57925"/>
        <dbReference type="ChEBI" id="CHEBI:90779"/>
        <dbReference type="EC" id="2.5.1.18"/>
    </reaction>
</comment>
<dbReference type="PANTHER" id="PTHR42943">
    <property type="entry name" value="GLUTATHIONE S-TRANSFERASE KAPPA"/>
    <property type="match status" value="1"/>
</dbReference>
<dbReference type="FunFam" id="3.40.30.10:FF:000096">
    <property type="entry name" value="Glutathione S-transferase kappa"/>
    <property type="match status" value="1"/>
</dbReference>
<keyword evidence="7" id="KW-0413">Isomerase</keyword>
<dbReference type="InterPro" id="IPR001853">
    <property type="entry name" value="DSBA-like_thioredoxin_dom"/>
</dbReference>
<dbReference type="PANTHER" id="PTHR42943:SF2">
    <property type="entry name" value="GLUTATHIONE S-TRANSFERASE KAPPA 1"/>
    <property type="match status" value="1"/>
</dbReference>